<sequence length="494" mass="54987">MAPAAAKNRWTNLLAPPILRATKSSDEGILDYVRKSNYRDEHGELPLARTLTSLPDSWDGAKDGRWDGYVPDAGFDFDEDGFDHGPGGGLSGWRAFAYYPLVGAFLPTNGSAGDVLIRLDPSFRQDREGHPSTLVYEVNLAIVEALISRTDVPIPAVDEGELGVDLDLDGVLSRANRVAFDRAAPSGSDDDPRDAGRMHYVGRAREEERAGRLPIAVGLFPLNTEFLHSVRYLDVGPDGTVTMAPRMKELRYAKKARWLGYADLKRQAERETFEQEESLDGALSYLWQWDRGVDNDRGWLLAGFIEAADGTLRPQSYEETLYCVGCHGGVGATTDSIFSFPRKVGSTPPNVRSVQATTSRSRGWWHWTQRGLQALPEPQGSDGRYEYTRYLAENGAADDFHENAEVMHRFFGESHSLRANEAARLHQRIDHLLLPSPTRALDLDRAYRAIVEEQSFTRGREAVLAPVRDIYTQVPAGEKTGIEKPVGHFAMRAR</sequence>
<reference evidence="1 2" key="1">
    <citation type="submission" date="2021-12" db="EMBL/GenBank/DDBJ databases">
        <title>Discovery of the Pendulisporaceae a myxobacterial family with distinct sporulation behavior and unique specialized metabolism.</title>
        <authorList>
            <person name="Garcia R."/>
            <person name="Popoff A."/>
            <person name="Bader C.D."/>
            <person name="Loehr J."/>
            <person name="Walesch S."/>
            <person name="Walt C."/>
            <person name="Boldt J."/>
            <person name="Bunk B."/>
            <person name="Haeckl F.J.F.P.J."/>
            <person name="Gunesch A.P."/>
            <person name="Birkelbach J."/>
            <person name="Nuebel U."/>
            <person name="Pietschmann T."/>
            <person name="Bach T."/>
            <person name="Mueller R."/>
        </authorList>
    </citation>
    <scope>NUCLEOTIDE SEQUENCE [LARGE SCALE GENOMIC DNA]</scope>
    <source>
        <strain evidence="1 2">MSr12523</strain>
    </source>
</reference>
<evidence type="ECO:0000313" key="2">
    <source>
        <dbReference type="Proteomes" id="UP001379533"/>
    </source>
</evidence>
<dbReference type="RefSeq" id="WP_394850203.1">
    <property type="nucleotide sequence ID" value="NZ_CP089982.1"/>
</dbReference>
<dbReference type="EMBL" id="CP089982">
    <property type="protein sequence ID" value="WXA99564.1"/>
    <property type="molecule type" value="Genomic_DNA"/>
</dbReference>
<organism evidence="1 2">
    <name type="scientific">Pendulispora brunnea</name>
    <dbReference type="NCBI Taxonomy" id="2905690"/>
    <lineage>
        <taxon>Bacteria</taxon>
        <taxon>Pseudomonadati</taxon>
        <taxon>Myxococcota</taxon>
        <taxon>Myxococcia</taxon>
        <taxon>Myxococcales</taxon>
        <taxon>Sorangiineae</taxon>
        <taxon>Pendulisporaceae</taxon>
        <taxon>Pendulispora</taxon>
    </lineage>
</organism>
<gene>
    <name evidence="1" type="ORF">LZC95_22440</name>
</gene>
<protein>
    <recommendedName>
        <fullName evidence="3">Cytochrome c domain-containing protein</fullName>
    </recommendedName>
</protein>
<proteinExistence type="predicted"/>
<dbReference type="Proteomes" id="UP001379533">
    <property type="component" value="Chromosome"/>
</dbReference>
<name>A0ABZ2KRF1_9BACT</name>
<evidence type="ECO:0000313" key="1">
    <source>
        <dbReference type="EMBL" id="WXA99564.1"/>
    </source>
</evidence>
<accession>A0ABZ2KRF1</accession>
<evidence type="ECO:0008006" key="3">
    <source>
        <dbReference type="Google" id="ProtNLM"/>
    </source>
</evidence>
<keyword evidence="2" id="KW-1185">Reference proteome</keyword>